<dbReference type="EMBL" id="JAGGLL010000001">
    <property type="protein sequence ID" value="MBP2020299.1"/>
    <property type="molecule type" value="Genomic_DNA"/>
</dbReference>
<feature type="domain" description="Ribosomal protein eL8/eL30/eS12/Gadd45" evidence="1">
    <location>
        <begin position="7"/>
        <end position="93"/>
    </location>
</feature>
<dbReference type="SUPFAM" id="SSF55315">
    <property type="entry name" value="L30e-like"/>
    <property type="match status" value="1"/>
</dbReference>
<reference evidence="2 3" key="1">
    <citation type="submission" date="2021-03" db="EMBL/GenBank/DDBJ databases">
        <title>Genomic Encyclopedia of Type Strains, Phase IV (KMG-IV): sequencing the most valuable type-strain genomes for metagenomic binning, comparative biology and taxonomic classification.</title>
        <authorList>
            <person name="Goeker M."/>
        </authorList>
    </citation>
    <scope>NUCLEOTIDE SEQUENCE [LARGE SCALE GENOMIC DNA]</scope>
    <source>
        <strain evidence="2 3">DSM 28650</strain>
    </source>
</reference>
<dbReference type="NCBIfam" id="NF004078">
    <property type="entry name" value="PRK05583.1"/>
    <property type="match status" value="1"/>
</dbReference>
<keyword evidence="3" id="KW-1185">Reference proteome</keyword>
<accession>A0ABS4K0T3</accession>
<protein>
    <submittedName>
        <fullName evidence="2">Ribosomal protein L7Ae-like RNA K-turn-binding protein</fullName>
    </submittedName>
</protein>
<dbReference type="Pfam" id="PF01248">
    <property type="entry name" value="Ribosomal_L7Ae"/>
    <property type="match status" value="1"/>
</dbReference>
<dbReference type="InterPro" id="IPR004038">
    <property type="entry name" value="Ribosomal_eL8/eL30/eS12/Gad45"/>
</dbReference>
<dbReference type="RefSeq" id="WP_021283340.1">
    <property type="nucleotide sequence ID" value="NZ_JAGGLL010000001.1"/>
</dbReference>
<evidence type="ECO:0000313" key="2">
    <source>
        <dbReference type="EMBL" id="MBP2020299.1"/>
    </source>
</evidence>
<sequence>MQNKFFQFLGLTKKSGNLVEGYNKCEENIKKHGVYLTILSLECAENTKNKFRKYCSDRSIPIIENVSKDDLGHCLGRPEINVLCVKDKNMSDKLLQLWNENNQA</sequence>
<dbReference type="Proteomes" id="UP001519308">
    <property type="component" value="Unassembled WGS sequence"/>
</dbReference>
<proteinExistence type="predicted"/>
<evidence type="ECO:0000259" key="1">
    <source>
        <dbReference type="Pfam" id="PF01248"/>
    </source>
</evidence>
<dbReference type="Gene3D" id="3.30.1330.30">
    <property type="match status" value="1"/>
</dbReference>
<dbReference type="InterPro" id="IPR029064">
    <property type="entry name" value="Ribosomal_eL30-like_sf"/>
</dbReference>
<name>A0ABS4K0T3_9CLOT</name>
<organism evidence="2 3">
    <name type="scientific">Clostridium punense</name>
    <dbReference type="NCBI Taxonomy" id="1054297"/>
    <lineage>
        <taxon>Bacteria</taxon>
        <taxon>Bacillati</taxon>
        <taxon>Bacillota</taxon>
        <taxon>Clostridia</taxon>
        <taxon>Eubacteriales</taxon>
        <taxon>Clostridiaceae</taxon>
        <taxon>Clostridium</taxon>
    </lineage>
</organism>
<evidence type="ECO:0000313" key="3">
    <source>
        <dbReference type="Proteomes" id="UP001519308"/>
    </source>
</evidence>
<gene>
    <name evidence="2" type="ORF">J2Z44_000080</name>
</gene>
<comment type="caution">
    <text evidence="2">The sequence shown here is derived from an EMBL/GenBank/DDBJ whole genome shotgun (WGS) entry which is preliminary data.</text>
</comment>